<reference evidence="2 3" key="1">
    <citation type="submission" date="2023-09" db="EMBL/GenBank/DDBJ databases">
        <authorList>
            <person name="Wang M."/>
        </authorList>
    </citation>
    <scope>NUCLEOTIDE SEQUENCE [LARGE SCALE GENOMIC DNA]</scope>
    <source>
        <strain evidence="2">GT-2023</strain>
        <tissue evidence="2">Liver</tissue>
    </source>
</reference>
<feature type="region of interest" description="Disordered" evidence="1">
    <location>
        <begin position="1"/>
        <end position="89"/>
    </location>
</feature>
<feature type="compositionally biased region" description="Basic and acidic residues" evidence="1">
    <location>
        <begin position="23"/>
        <end position="32"/>
    </location>
</feature>
<accession>A0ABR3LBV2</accession>
<evidence type="ECO:0000313" key="3">
    <source>
        <dbReference type="Proteomes" id="UP001558613"/>
    </source>
</evidence>
<dbReference type="Proteomes" id="UP001558613">
    <property type="component" value="Unassembled WGS sequence"/>
</dbReference>
<sequence length="89" mass="9306">MRALTHINPEQRHTHTIGAPRGRHGDACERHTRSSGPDDISAREAGAPRLTSGSRAPASRSTSCLAPVKMLDDPSDTGPPASAVTSPIT</sequence>
<name>A0ABR3LBV2_9TELE</name>
<keyword evidence="3" id="KW-1185">Reference proteome</keyword>
<protein>
    <submittedName>
        <fullName evidence="2">Uncharacterized protein</fullName>
    </submittedName>
</protein>
<feature type="compositionally biased region" description="Polar residues" evidence="1">
    <location>
        <begin position="51"/>
        <end position="64"/>
    </location>
</feature>
<proteinExistence type="predicted"/>
<evidence type="ECO:0000256" key="1">
    <source>
        <dbReference type="SAM" id="MobiDB-lite"/>
    </source>
</evidence>
<evidence type="ECO:0000313" key="2">
    <source>
        <dbReference type="EMBL" id="KAL1249147.1"/>
    </source>
</evidence>
<gene>
    <name evidence="2" type="ORF">QQF64_020152</name>
</gene>
<dbReference type="EMBL" id="JAYMGO010000023">
    <property type="protein sequence ID" value="KAL1249147.1"/>
    <property type="molecule type" value="Genomic_DNA"/>
</dbReference>
<organism evidence="2 3">
    <name type="scientific">Cirrhinus molitorella</name>
    <name type="common">mud carp</name>
    <dbReference type="NCBI Taxonomy" id="172907"/>
    <lineage>
        <taxon>Eukaryota</taxon>
        <taxon>Metazoa</taxon>
        <taxon>Chordata</taxon>
        <taxon>Craniata</taxon>
        <taxon>Vertebrata</taxon>
        <taxon>Euteleostomi</taxon>
        <taxon>Actinopterygii</taxon>
        <taxon>Neopterygii</taxon>
        <taxon>Teleostei</taxon>
        <taxon>Ostariophysi</taxon>
        <taxon>Cypriniformes</taxon>
        <taxon>Cyprinidae</taxon>
        <taxon>Labeoninae</taxon>
        <taxon>Labeonini</taxon>
        <taxon>Cirrhinus</taxon>
    </lineage>
</organism>
<comment type="caution">
    <text evidence="2">The sequence shown here is derived from an EMBL/GenBank/DDBJ whole genome shotgun (WGS) entry which is preliminary data.</text>
</comment>